<dbReference type="WBParaSite" id="nRc.2.0.1.t01046-RA">
    <property type="protein sequence ID" value="nRc.2.0.1.t01046-RA"/>
    <property type="gene ID" value="nRc.2.0.1.g01046"/>
</dbReference>
<reference evidence="2" key="1">
    <citation type="submission" date="2022-11" db="UniProtKB">
        <authorList>
            <consortium name="WormBaseParasite"/>
        </authorList>
    </citation>
    <scope>IDENTIFICATION</scope>
</reference>
<name>A0A915HIA1_ROMCU</name>
<sequence length="127" mass="14688">MKEKKEHSMHIHKENCAGVATNRDGRHCGRHCIIRPRDHPVAGKLRWAFHIQIDELDDQRCKHLHRDGAPQRDKNDNQINHLKPRQPWAATQFALDPNNGPVEAFQEKEATRVKALSYFGELSRLTA</sequence>
<evidence type="ECO:0000313" key="2">
    <source>
        <dbReference type="WBParaSite" id="nRc.2.0.1.t01046-RA"/>
    </source>
</evidence>
<keyword evidence="1" id="KW-1185">Reference proteome</keyword>
<organism evidence="1 2">
    <name type="scientific">Romanomermis culicivorax</name>
    <name type="common">Nematode worm</name>
    <dbReference type="NCBI Taxonomy" id="13658"/>
    <lineage>
        <taxon>Eukaryota</taxon>
        <taxon>Metazoa</taxon>
        <taxon>Ecdysozoa</taxon>
        <taxon>Nematoda</taxon>
        <taxon>Enoplea</taxon>
        <taxon>Dorylaimia</taxon>
        <taxon>Mermithida</taxon>
        <taxon>Mermithoidea</taxon>
        <taxon>Mermithidae</taxon>
        <taxon>Romanomermis</taxon>
    </lineage>
</organism>
<protein>
    <submittedName>
        <fullName evidence="2">Uncharacterized protein</fullName>
    </submittedName>
</protein>
<dbReference type="AlphaFoldDB" id="A0A915HIA1"/>
<proteinExistence type="predicted"/>
<accession>A0A915HIA1</accession>
<dbReference type="Proteomes" id="UP000887565">
    <property type="component" value="Unplaced"/>
</dbReference>
<evidence type="ECO:0000313" key="1">
    <source>
        <dbReference type="Proteomes" id="UP000887565"/>
    </source>
</evidence>